<dbReference type="SUPFAM" id="SSF52833">
    <property type="entry name" value="Thioredoxin-like"/>
    <property type="match status" value="1"/>
</dbReference>
<reference evidence="1 2" key="1">
    <citation type="submission" date="2019-01" db="EMBL/GenBank/DDBJ databases">
        <authorList>
            <person name="Chen W.-M."/>
        </authorList>
    </citation>
    <scope>NUCLEOTIDE SEQUENCE [LARGE SCALE GENOMIC DNA]</scope>
    <source>
        <strain evidence="1 2">KYPC3</strain>
    </source>
</reference>
<gene>
    <name evidence="1" type="ORF">EOE67_12245</name>
</gene>
<dbReference type="Proteomes" id="UP000283077">
    <property type="component" value="Unassembled WGS sequence"/>
</dbReference>
<dbReference type="InterPro" id="IPR036249">
    <property type="entry name" value="Thioredoxin-like_sf"/>
</dbReference>
<evidence type="ECO:0000313" key="1">
    <source>
        <dbReference type="EMBL" id="RVU37073.1"/>
    </source>
</evidence>
<comment type="caution">
    <text evidence="1">The sequence shown here is derived from an EMBL/GenBank/DDBJ whole genome shotgun (WGS) entry which is preliminary data.</text>
</comment>
<dbReference type="EMBL" id="SACS01000012">
    <property type="protein sequence ID" value="RVU37073.1"/>
    <property type="molecule type" value="Genomic_DNA"/>
</dbReference>
<proteinExistence type="predicted"/>
<organism evidence="1 2">
    <name type="scientific">Rheinheimera riviphila</name>
    <dbReference type="NCBI Taxonomy" id="1834037"/>
    <lineage>
        <taxon>Bacteria</taxon>
        <taxon>Pseudomonadati</taxon>
        <taxon>Pseudomonadota</taxon>
        <taxon>Gammaproteobacteria</taxon>
        <taxon>Chromatiales</taxon>
        <taxon>Chromatiaceae</taxon>
        <taxon>Rheinheimera</taxon>
    </lineage>
</organism>
<dbReference type="OrthoDB" id="8537427at2"/>
<keyword evidence="2" id="KW-1185">Reference proteome</keyword>
<name>A0A437QRD5_9GAMM</name>
<dbReference type="AlphaFoldDB" id="A0A437QRD5"/>
<sequence length="81" mass="9124">MSATPLVLYSTWGCHLCEEAQSLLTQQQLSFTVLDIVDDPVAFAKFRTSIPVLGAGSLYLYWPFDENSLRDFINEHSLQGK</sequence>
<dbReference type="RefSeq" id="WP_127699369.1">
    <property type="nucleotide sequence ID" value="NZ_SACS01000012.1"/>
</dbReference>
<protein>
    <submittedName>
        <fullName evidence="1">Glutaredoxin family protein</fullName>
    </submittedName>
</protein>
<dbReference type="InterPro" id="IPR008554">
    <property type="entry name" value="Glutaredoxin-like"/>
</dbReference>
<accession>A0A437QRD5</accession>
<evidence type="ECO:0000313" key="2">
    <source>
        <dbReference type="Proteomes" id="UP000283077"/>
    </source>
</evidence>
<dbReference type="Pfam" id="PF05768">
    <property type="entry name" value="Glrx-like"/>
    <property type="match status" value="1"/>
</dbReference>
<dbReference type="Gene3D" id="3.40.30.10">
    <property type="entry name" value="Glutaredoxin"/>
    <property type="match status" value="1"/>
</dbReference>